<keyword evidence="7" id="KW-0833">Ubl conjugation pathway</keyword>
<keyword evidence="2" id="KW-0808">Transferase</keyword>
<evidence type="ECO:0000256" key="12">
    <source>
        <dbReference type="SAM" id="MobiDB-lite"/>
    </source>
</evidence>
<feature type="compositionally biased region" description="Basic and acidic residues" evidence="12">
    <location>
        <begin position="129"/>
        <end position="140"/>
    </location>
</feature>
<dbReference type="PANTHER" id="PTHR43108">
    <property type="entry name" value="N-ACETYLGLUCOSAMINE-6-SULFATASE FAMILY MEMBER"/>
    <property type="match status" value="1"/>
</dbReference>
<evidence type="ECO:0000256" key="9">
    <source>
        <dbReference type="ARBA" id="ARBA00022833"/>
    </source>
</evidence>
<sequence>MDEPNDHAIALSMAQAVEADAELIATLIREEEQARRDFELARQLEQNPDAIPEAGDGADHSGLDDETYRTLQAFNVAAQQGESTGVEAELSHEETHEASSVAGGDGTGVESATGDDSQNDADNQSYDTAPRDDVSQRDEGEIQGEEIQPEETQEEGDADYQPETTQVASPAPSELYVETKECLYCSDEFPIDMIFEAPCSHAMCQPCLIRSIRTAIKDESLFPPKCCGQAIPVDTTNTFIPEELLTKCDNKREEYETTNRTYCSDKACSEFIPLRTIEAGIARCTRCETRTCLNCLSEAHEGTCTDDPESQRVIRLAEEHGWRRCEQCKNMVELTHGYFHISCRCGHQFCYLCGRQWKTCNCPQWDERRLMARAGELAAARARVPAPAPAPVARPVQPVGCRHRNYRPFDRVEGEDECNDCGNQAVLSPNNDAAQSKPKTNNGGKKNIVFILTDDQDAVLNSVSYMPKLKEHIIDKGTSFVNHFTTTAICCPSRVALWTGKQPHNTNVTDVNPPYGGFPKFVSQGLNENYLPVWLKEAGYNTYYTGKLFNAHTINNYNSPYPAGWTGTNFLLDPGTYDYLNPIYQHNQEPPVQHKGVHTSDLISKYAHDLLKEAIDAENPFFVAIAPVAPHSNVNLRRQPGNPSAPLMTIPIPLERHSHLFEGVKVPRTENFNPDSPSGVSWIHKLAQLNDSSVSYLDDFYRARLQALQGVDEIVEQVTKQLEDAGILDETYIIYSSDNGYHLGQHRLPPGKECGFDEDIRVPLFIRGPGVSPGSIENAVTTHIDLAPTILRLAGADLRSDFDGTPIPVLSTQENKRHEHVAVEYWGGAIAEGEIGGFDGKGQIFAQNNTYKGVRIVHEDYNLYYSAWCNNEHELYDLKTDPGQLKSLFPHDDTTADSALLGTTARQVLNRLDALMLVLKSCKGNTCIEPWKILHPEGGVTSLKDALQAKFNAFYKEQVKVRFDRCEYGYLIDAEGPQVGYEYREDLEWHHWT</sequence>
<dbReference type="PROSITE" id="PS00518">
    <property type="entry name" value="ZF_RING_1"/>
    <property type="match status" value="1"/>
</dbReference>
<dbReference type="CDD" id="cd22584">
    <property type="entry name" value="Rcat_RBR_unk"/>
    <property type="match status" value="1"/>
</dbReference>
<dbReference type="Pfam" id="PF01485">
    <property type="entry name" value="IBR"/>
    <property type="match status" value="1"/>
</dbReference>
<feature type="domain" description="RING-type" evidence="14">
    <location>
        <begin position="178"/>
        <end position="366"/>
    </location>
</feature>
<evidence type="ECO:0000256" key="2">
    <source>
        <dbReference type="ARBA" id="ARBA00022679"/>
    </source>
</evidence>
<evidence type="ECO:0000259" key="14">
    <source>
        <dbReference type="PROSITE" id="PS51873"/>
    </source>
</evidence>
<dbReference type="GO" id="GO:0008449">
    <property type="term" value="F:N-acetylglucosamine-6-sulfatase activity"/>
    <property type="evidence" value="ECO:0007669"/>
    <property type="project" value="TreeGrafter"/>
</dbReference>
<dbReference type="SUPFAM" id="SSF53649">
    <property type="entry name" value="Alkaline phosphatase-like"/>
    <property type="match status" value="1"/>
</dbReference>
<dbReference type="InterPro" id="IPR044066">
    <property type="entry name" value="TRIAD_supradom"/>
</dbReference>
<accession>A0A8H5AFR5</accession>
<feature type="compositionally biased region" description="Acidic residues" evidence="12">
    <location>
        <begin position="141"/>
        <end position="160"/>
    </location>
</feature>
<proteinExistence type="inferred from homology"/>
<feature type="compositionally biased region" description="Polar residues" evidence="12">
    <location>
        <begin position="114"/>
        <end position="127"/>
    </location>
</feature>
<keyword evidence="4" id="KW-0732">Signal</keyword>
<evidence type="ECO:0000256" key="4">
    <source>
        <dbReference type="ARBA" id="ARBA00022729"/>
    </source>
</evidence>
<reference evidence="15" key="1">
    <citation type="submission" date="2020-02" db="EMBL/GenBank/DDBJ databases">
        <title>Identification and distribution of gene clusters putatively required for synthesis of sphingolipid metabolism inhibitors in phylogenetically diverse species of the filamentous fungus Fusarium.</title>
        <authorList>
            <person name="Kim H.-S."/>
            <person name="Busman M."/>
            <person name="Brown D.W."/>
            <person name="Divon H."/>
            <person name="Uhlig S."/>
            <person name="Proctor R.H."/>
        </authorList>
    </citation>
    <scope>NUCLEOTIDE SEQUENCE [LARGE SCALE GENOMIC DNA]</scope>
    <source>
        <strain evidence="15">NRRL 39464</strain>
    </source>
</reference>
<dbReference type="InterPro" id="IPR000917">
    <property type="entry name" value="Sulfatase_N"/>
</dbReference>
<keyword evidence="6 11" id="KW-0863">Zinc-finger</keyword>
<dbReference type="CDD" id="cd16147">
    <property type="entry name" value="G6S"/>
    <property type="match status" value="1"/>
</dbReference>
<evidence type="ECO:0000313" key="16">
    <source>
        <dbReference type="Proteomes" id="UP000558688"/>
    </source>
</evidence>
<evidence type="ECO:0008006" key="17">
    <source>
        <dbReference type="Google" id="ProtNLM"/>
    </source>
</evidence>
<dbReference type="AlphaFoldDB" id="A0A8H5AFR5"/>
<dbReference type="Gene3D" id="1.20.120.1750">
    <property type="match status" value="1"/>
</dbReference>
<keyword evidence="8" id="KW-0378">Hydrolase</keyword>
<dbReference type="SUPFAM" id="SSF57850">
    <property type="entry name" value="RING/U-box"/>
    <property type="match status" value="2"/>
</dbReference>
<dbReference type="InterPro" id="IPR002867">
    <property type="entry name" value="IBR_dom"/>
</dbReference>
<keyword evidence="3" id="KW-0479">Metal-binding</keyword>
<feature type="domain" description="RING-type" evidence="13">
    <location>
        <begin position="325"/>
        <end position="363"/>
    </location>
</feature>
<dbReference type="GO" id="GO:0008270">
    <property type="term" value="F:zinc ion binding"/>
    <property type="evidence" value="ECO:0007669"/>
    <property type="project" value="UniProtKB-KW"/>
</dbReference>
<comment type="caution">
    <text evidence="15">The sequence shown here is derived from an EMBL/GenBank/DDBJ whole genome shotgun (WGS) entry which is preliminary data.</text>
</comment>
<dbReference type="PANTHER" id="PTHR43108:SF8">
    <property type="entry name" value="SD21168P"/>
    <property type="match status" value="1"/>
</dbReference>
<gene>
    <name evidence="15" type="ORF">FOXYS1_4679</name>
</gene>
<dbReference type="InterPro" id="IPR024607">
    <property type="entry name" value="Sulfatase_CS"/>
</dbReference>
<dbReference type="Pfam" id="PF00884">
    <property type="entry name" value="Sulfatase"/>
    <property type="match status" value="1"/>
</dbReference>
<name>A0A8H5AFR5_FUSOX</name>
<dbReference type="InterPro" id="IPR017850">
    <property type="entry name" value="Alkaline_phosphatase_core_sf"/>
</dbReference>
<dbReference type="PROSITE" id="PS50089">
    <property type="entry name" value="ZF_RING_2"/>
    <property type="match status" value="1"/>
</dbReference>
<evidence type="ECO:0000256" key="7">
    <source>
        <dbReference type="ARBA" id="ARBA00022786"/>
    </source>
</evidence>
<dbReference type="InterPro" id="IPR017907">
    <property type="entry name" value="Znf_RING_CS"/>
</dbReference>
<dbReference type="InterPro" id="IPR001841">
    <property type="entry name" value="Znf_RING"/>
</dbReference>
<dbReference type="PROSITE" id="PS00523">
    <property type="entry name" value="SULFATASE_1"/>
    <property type="match status" value="1"/>
</dbReference>
<evidence type="ECO:0000256" key="11">
    <source>
        <dbReference type="PROSITE-ProRule" id="PRU00175"/>
    </source>
</evidence>
<evidence type="ECO:0000256" key="5">
    <source>
        <dbReference type="ARBA" id="ARBA00022737"/>
    </source>
</evidence>
<dbReference type="Gene3D" id="3.40.720.10">
    <property type="entry name" value="Alkaline Phosphatase, subunit A"/>
    <property type="match status" value="1"/>
</dbReference>
<evidence type="ECO:0000313" key="15">
    <source>
        <dbReference type="EMBL" id="KAF5264538.1"/>
    </source>
</evidence>
<evidence type="ECO:0000256" key="3">
    <source>
        <dbReference type="ARBA" id="ARBA00022723"/>
    </source>
</evidence>
<evidence type="ECO:0000256" key="8">
    <source>
        <dbReference type="ARBA" id="ARBA00022801"/>
    </source>
</evidence>
<comment type="similarity">
    <text evidence="1">Belongs to the sulfatase family.</text>
</comment>
<evidence type="ECO:0000256" key="10">
    <source>
        <dbReference type="ARBA" id="ARBA00023180"/>
    </source>
</evidence>
<dbReference type="FunFam" id="3.40.720.10:FF:000051">
    <property type="entry name" value="Arylsulfatase"/>
    <property type="match status" value="1"/>
</dbReference>
<dbReference type="Gene3D" id="3.30.40.10">
    <property type="entry name" value="Zinc/RING finger domain, C3HC4 (zinc finger)"/>
    <property type="match status" value="1"/>
</dbReference>
<keyword evidence="10" id="KW-0325">Glycoprotein</keyword>
<feature type="region of interest" description="Disordered" evidence="12">
    <location>
        <begin position="45"/>
        <end position="64"/>
    </location>
</feature>
<organism evidence="15 16">
    <name type="scientific">Fusarium oxysporum</name>
    <name type="common">Fusarium vascular wilt</name>
    <dbReference type="NCBI Taxonomy" id="5507"/>
    <lineage>
        <taxon>Eukaryota</taxon>
        <taxon>Fungi</taxon>
        <taxon>Dikarya</taxon>
        <taxon>Ascomycota</taxon>
        <taxon>Pezizomycotina</taxon>
        <taxon>Sordariomycetes</taxon>
        <taxon>Hypocreomycetidae</taxon>
        <taxon>Hypocreales</taxon>
        <taxon>Nectriaceae</taxon>
        <taxon>Fusarium</taxon>
        <taxon>Fusarium oxysporum species complex</taxon>
    </lineage>
</organism>
<dbReference type="EMBL" id="JAAFOW010000722">
    <property type="protein sequence ID" value="KAF5264538.1"/>
    <property type="molecule type" value="Genomic_DNA"/>
</dbReference>
<protein>
    <recommendedName>
        <fullName evidence="17">Arylsulfatase</fullName>
    </recommendedName>
</protein>
<dbReference type="PROSITE" id="PS51873">
    <property type="entry name" value="TRIAD"/>
    <property type="match status" value="1"/>
</dbReference>
<dbReference type="Proteomes" id="UP000558688">
    <property type="component" value="Unassembled WGS sequence"/>
</dbReference>
<evidence type="ECO:0000256" key="6">
    <source>
        <dbReference type="ARBA" id="ARBA00022771"/>
    </source>
</evidence>
<evidence type="ECO:0000256" key="1">
    <source>
        <dbReference type="ARBA" id="ARBA00008779"/>
    </source>
</evidence>
<keyword evidence="5" id="KW-0677">Repeat</keyword>
<dbReference type="CDD" id="cd20335">
    <property type="entry name" value="BRcat_RBR"/>
    <property type="match status" value="1"/>
</dbReference>
<dbReference type="InterPro" id="IPR013083">
    <property type="entry name" value="Znf_RING/FYVE/PHD"/>
</dbReference>
<evidence type="ECO:0000259" key="13">
    <source>
        <dbReference type="PROSITE" id="PS50089"/>
    </source>
</evidence>
<keyword evidence="9" id="KW-0862">Zinc</keyword>
<feature type="region of interest" description="Disordered" evidence="12">
    <location>
        <begin position="81"/>
        <end position="172"/>
    </location>
</feature>
<dbReference type="GO" id="GO:0016740">
    <property type="term" value="F:transferase activity"/>
    <property type="evidence" value="ECO:0007669"/>
    <property type="project" value="UniProtKB-KW"/>
</dbReference>
<dbReference type="GO" id="GO:0005539">
    <property type="term" value="F:glycosaminoglycan binding"/>
    <property type="evidence" value="ECO:0007669"/>
    <property type="project" value="TreeGrafter"/>
</dbReference>